<protein>
    <recommendedName>
        <fullName evidence="5 12">L-aspartate oxidase</fullName>
        <ecNumber evidence="4 12">1.4.3.16</ecNumber>
    </recommendedName>
</protein>
<proteinExistence type="inferred from homology"/>
<dbReference type="Pfam" id="PF02910">
    <property type="entry name" value="Succ_DH_flav_C"/>
    <property type="match status" value="1"/>
</dbReference>
<evidence type="ECO:0000256" key="9">
    <source>
        <dbReference type="ARBA" id="ARBA00023002"/>
    </source>
</evidence>
<dbReference type="Pfam" id="PF00890">
    <property type="entry name" value="FAD_binding_2"/>
    <property type="match status" value="1"/>
</dbReference>
<evidence type="ECO:0000313" key="17">
    <source>
        <dbReference type="Proteomes" id="UP000024001"/>
    </source>
</evidence>
<evidence type="ECO:0000256" key="12">
    <source>
        <dbReference type="NCBIfam" id="TIGR00551"/>
    </source>
</evidence>
<gene>
    <name evidence="16" type="ORF">BW34_02206</name>
</gene>
<dbReference type="EC" id="1.4.3.16" evidence="4 12"/>
<keyword evidence="6 13" id="KW-0285">Flavoprotein</keyword>
<dbReference type="PATRIC" id="fig|273677.3.peg.2186"/>
<dbReference type="EMBL" id="JFYO01000006">
    <property type="protein sequence ID" value="EZP27002.1"/>
    <property type="molecule type" value="Genomic_DNA"/>
</dbReference>
<evidence type="ECO:0000256" key="7">
    <source>
        <dbReference type="ARBA" id="ARBA00022642"/>
    </source>
</evidence>
<keyword evidence="17" id="KW-1185">Reference proteome</keyword>
<dbReference type="InterPro" id="IPR005288">
    <property type="entry name" value="NadB"/>
</dbReference>
<dbReference type="GO" id="GO:0005737">
    <property type="term" value="C:cytoplasm"/>
    <property type="evidence" value="ECO:0007669"/>
    <property type="project" value="UniProtKB-SubCell"/>
</dbReference>
<name>A0A031FRS2_9MICO</name>
<evidence type="ECO:0000256" key="13">
    <source>
        <dbReference type="RuleBase" id="RU362049"/>
    </source>
</evidence>
<keyword evidence="8 13" id="KW-0274">FAD</keyword>
<evidence type="ECO:0000256" key="6">
    <source>
        <dbReference type="ARBA" id="ARBA00022630"/>
    </source>
</evidence>
<dbReference type="NCBIfam" id="TIGR00551">
    <property type="entry name" value="nadB"/>
    <property type="match status" value="1"/>
</dbReference>
<feature type="domain" description="Fumarate reductase/succinate dehydrogenase flavoprotein-like C-terminal" evidence="15">
    <location>
        <begin position="422"/>
        <end position="497"/>
    </location>
</feature>
<dbReference type="PRINTS" id="PR00411">
    <property type="entry name" value="PNDRDTASEI"/>
</dbReference>
<dbReference type="InterPro" id="IPR003953">
    <property type="entry name" value="FAD-dep_OxRdtase_2_FAD-bd"/>
</dbReference>
<dbReference type="FunFam" id="3.90.700.10:FF:000002">
    <property type="entry name" value="L-aspartate oxidase"/>
    <property type="match status" value="1"/>
</dbReference>
<dbReference type="Gene3D" id="1.20.58.100">
    <property type="entry name" value="Fumarate reductase/succinate dehydrogenase flavoprotein-like, C-terminal domain"/>
    <property type="match status" value="1"/>
</dbReference>
<comment type="subcellular location">
    <subcellularLocation>
        <location evidence="13">Cytoplasm</location>
    </subcellularLocation>
</comment>
<keyword evidence="7 13" id="KW-0662">Pyridine nucleotide biosynthesis</keyword>
<reference evidence="16 17" key="1">
    <citation type="submission" date="2014-03" db="EMBL/GenBank/DDBJ databases">
        <title>Draft Genome Sequences of 13 Willow Endophytes.</title>
        <authorList>
            <person name="Gan H.Y."/>
            <person name="Gan H.M."/>
            <person name="Savka M.A."/>
            <person name="Hudson A.O."/>
        </authorList>
    </citation>
    <scope>NUCLEOTIDE SEQUENCE [LARGE SCALE GENOMIC DNA]</scope>
    <source>
        <strain evidence="16 17">RIT293</strain>
    </source>
</reference>
<evidence type="ECO:0000259" key="15">
    <source>
        <dbReference type="Pfam" id="PF02910"/>
    </source>
</evidence>
<dbReference type="PRINTS" id="PR00368">
    <property type="entry name" value="FADPNR"/>
</dbReference>
<evidence type="ECO:0000256" key="8">
    <source>
        <dbReference type="ARBA" id="ARBA00022827"/>
    </source>
</evidence>
<dbReference type="PANTHER" id="PTHR42716:SF2">
    <property type="entry name" value="L-ASPARTATE OXIDASE, CHLOROPLASTIC"/>
    <property type="match status" value="1"/>
</dbReference>
<dbReference type="GO" id="GO:0034628">
    <property type="term" value="P:'de novo' NAD+ biosynthetic process from L-aspartate"/>
    <property type="evidence" value="ECO:0007669"/>
    <property type="project" value="TreeGrafter"/>
</dbReference>
<dbReference type="GO" id="GO:0033765">
    <property type="term" value="F:steroid dehydrogenase activity, acting on the CH-CH group of donors"/>
    <property type="evidence" value="ECO:0007669"/>
    <property type="project" value="UniProtKB-ARBA"/>
</dbReference>
<dbReference type="Gene3D" id="3.50.50.60">
    <property type="entry name" value="FAD/NAD(P)-binding domain"/>
    <property type="match status" value="1"/>
</dbReference>
<dbReference type="SUPFAM" id="SSF46977">
    <property type="entry name" value="Succinate dehydrogenase/fumarate reductase flavoprotein C-terminal domain"/>
    <property type="match status" value="1"/>
</dbReference>
<dbReference type="InterPro" id="IPR036188">
    <property type="entry name" value="FAD/NAD-bd_sf"/>
</dbReference>
<evidence type="ECO:0000259" key="14">
    <source>
        <dbReference type="Pfam" id="PF00890"/>
    </source>
</evidence>
<sequence length="510" mass="52453">MTTVVVVGSGIAGLTAALRAEATGCAVTLVTKGALSEANTRYAQGGIAGVLSPADRAADHAHDTLVAGAGLADPDAVEVLVTEGPDRIRDLIAAGVQFDRDADGALRAGLEGAHSFPRILHAGGDATGAEIERALVRRVRASSVDIREHAFVTDLVLREGRVIGVALLDGERIETDAVVLATGGAGELFAHSTNPAVATGDGIALAARAGASVRDLEFMQFHPTVLAVGDAFLVSEAVRGEGAVLRDESGRRFALDVHPDGELAPRDVVARAITDAMSRQGGRPVLLDATVVHSADAGERAAFLAGRFPTIDAAVRTRGLDWARDPLPVTPAAHYLMGGIVTDLDGRTDLPGLYAVGEVARTGVHGANRLASNSLLEGAVFGARAGAAVASDAGAPWPVPPPTSDPRVTSATGGIPHTPFSRQALQELMWTDAGVSRDGEGLRHAARTLAAWRSEATPPRALREHEDANLLQVAELMVAAAAARTGSVGAHLRTDDPAIAHVHSDLEGAA</sequence>
<evidence type="ECO:0000313" key="16">
    <source>
        <dbReference type="EMBL" id="EZP27002.1"/>
    </source>
</evidence>
<keyword evidence="9 13" id="KW-0560">Oxidoreductase</keyword>
<evidence type="ECO:0000256" key="3">
    <source>
        <dbReference type="ARBA" id="ARBA00008562"/>
    </source>
</evidence>
<comment type="pathway">
    <text evidence="2 13">Cofactor biosynthesis; NAD(+) biosynthesis; iminoaspartate from L-aspartate (oxidase route): step 1/1.</text>
</comment>
<feature type="domain" description="FAD-dependent oxidoreductase 2 FAD-binding" evidence="14">
    <location>
        <begin position="4"/>
        <end position="375"/>
    </location>
</feature>
<dbReference type="PANTHER" id="PTHR42716">
    <property type="entry name" value="L-ASPARTATE OXIDASE"/>
    <property type="match status" value="1"/>
</dbReference>
<dbReference type="InterPro" id="IPR037099">
    <property type="entry name" value="Fum_R/Succ_DH_flav-like_C_sf"/>
</dbReference>
<evidence type="ECO:0000256" key="10">
    <source>
        <dbReference type="ARBA" id="ARBA00029426"/>
    </source>
</evidence>
<evidence type="ECO:0000256" key="5">
    <source>
        <dbReference type="ARBA" id="ARBA00021901"/>
    </source>
</evidence>
<dbReference type="AlphaFoldDB" id="A0A031FRS2"/>
<evidence type="ECO:0000256" key="1">
    <source>
        <dbReference type="ARBA" id="ARBA00001974"/>
    </source>
</evidence>
<dbReference type="OrthoDB" id="9805351at2"/>
<evidence type="ECO:0000256" key="2">
    <source>
        <dbReference type="ARBA" id="ARBA00004950"/>
    </source>
</evidence>
<comment type="function">
    <text evidence="10">Catalyzes the oxidation of L-aspartate to iminoaspartate, the first step in the de novo biosynthesis of NAD(+).</text>
</comment>
<dbReference type="RefSeq" id="WP_036312345.1">
    <property type="nucleotide sequence ID" value="NZ_JFYO01000006.1"/>
</dbReference>
<evidence type="ECO:0000256" key="11">
    <source>
        <dbReference type="ARBA" id="ARBA00048305"/>
    </source>
</evidence>
<dbReference type="SUPFAM" id="SSF51905">
    <property type="entry name" value="FAD/NAD(P)-binding domain"/>
    <property type="match status" value="1"/>
</dbReference>
<comment type="catalytic activity">
    <reaction evidence="11">
        <text>L-aspartate + O2 = iminosuccinate + H2O2</text>
        <dbReference type="Rhea" id="RHEA:25876"/>
        <dbReference type="ChEBI" id="CHEBI:15379"/>
        <dbReference type="ChEBI" id="CHEBI:16240"/>
        <dbReference type="ChEBI" id="CHEBI:29991"/>
        <dbReference type="ChEBI" id="CHEBI:77875"/>
        <dbReference type="EC" id="1.4.3.16"/>
    </reaction>
    <physiologicalReaction direction="left-to-right" evidence="11">
        <dbReference type="Rhea" id="RHEA:25877"/>
    </physiologicalReaction>
</comment>
<dbReference type="Proteomes" id="UP000024001">
    <property type="component" value="Unassembled WGS sequence"/>
</dbReference>
<dbReference type="UniPathway" id="UPA00253">
    <property type="reaction ID" value="UER00326"/>
</dbReference>
<organism evidence="16 17">
    <name type="scientific">Microbacterium oleivorans</name>
    <dbReference type="NCBI Taxonomy" id="273677"/>
    <lineage>
        <taxon>Bacteria</taxon>
        <taxon>Bacillati</taxon>
        <taxon>Actinomycetota</taxon>
        <taxon>Actinomycetes</taxon>
        <taxon>Micrococcales</taxon>
        <taxon>Microbacteriaceae</taxon>
        <taxon>Microbacterium</taxon>
    </lineage>
</organism>
<dbReference type="SUPFAM" id="SSF56425">
    <property type="entry name" value="Succinate dehydrogenase/fumarate reductase flavoprotein, catalytic domain"/>
    <property type="match status" value="1"/>
</dbReference>
<accession>A0A031FRS2</accession>
<comment type="cofactor">
    <cofactor evidence="1 13">
        <name>FAD</name>
        <dbReference type="ChEBI" id="CHEBI:57692"/>
    </cofactor>
</comment>
<comment type="similarity">
    <text evidence="3 13">Belongs to the FAD-dependent oxidoreductase 2 family. NadB subfamily.</text>
</comment>
<comment type="caution">
    <text evidence="16">The sequence shown here is derived from an EMBL/GenBank/DDBJ whole genome shotgun (WGS) entry which is preliminary data.</text>
</comment>
<dbReference type="Gene3D" id="3.90.700.10">
    <property type="entry name" value="Succinate dehydrogenase/fumarate reductase flavoprotein, catalytic domain"/>
    <property type="match status" value="1"/>
</dbReference>
<evidence type="ECO:0000256" key="4">
    <source>
        <dbReference type="ARBA" id="ARBA00012173"/>
    </source>
</evidence>
<dbReference type="eggNOG" id="COG0029">
    <property type="taxonomic scope" value="Bacteria"/>
</dbReference>
<dbReference type="InterPro" id="IPR027477">
    <property type="entry name" value="Succ_DH/fumarate_Rdtase_cat_sf"/>
</dbReference>
<dbReference type="GO" id="GO:0008734">
    <property type="term" value="F:L-aspartate oxidase activity"/>
    <property type="evidence" value="ECO:0007669"/>
    <property type="project" value="UniProtKB-UniRule"/>
</dbReference>
<dbReference type="InterPro" id="IPR015939">
    <property type="entry name" value="Fum_Rdtase/Succ_DH_flav-like_C"/>
</dbReference>